<feature type="chain" id="PRO_5045226784" description="Lipoprotein" evidence="1">
    <location>
        <begin position="21"/>
        <end position="136"/>
    </location>
</feature>
<protein>
    <recommendedName>
        <fullName evidence="4">Lipoprotein</fullName>
    </recommendedName>
</protein>
<accession>A0ABX8M999</accession>
<dbReference type="EMBL" id="CP077073">
    <property type="protein sequence ID" value="QXH35579.1"/>
    <property type="molecule type" value="Genomic_DNA"/>
</dbReference>
<evidence type="ECO:0000313" key="2">
    <source>
        <dbReference type="EMBL" id="QXH35579.1"/>
    </source>
</evidence>
<keyword evidence="1" id="KW-0732">Signal</keyword>
<keyword evidence="3" id="KW-1185">Reference proteome</keyword>
<evidence type="ECO:0008006" key="4">
    <source>
        <dbReference type="Google" id="ProtNLM"/>
    </source>
</evidence>
<feature type="signal peptide" evidence="1">
    <location>
        <begin position="1"/>
        <end position="20"/>
    </location>
</feature>
<name>A0ABX8M999_9PSED</name>
<dbReference type="PROSITE" id="PS51257">
    <property type="entry name" value="PROKAR_LIPOPROTEIN"/>
    <property type="match status" value="1"/>
</dbReference>
<organism evidence="2 3">
    <name type="scientific">Pseudomonas muyukensis</name>
    <dbReference type="NCBI Taxonomy" id="2842357"/>
    <lineage>
        <taxon>Bacteria</taxon>
        <taxon>Pseudomonadati</taxon>
        <taxon>Pseudomonadota</taxon>
        <taxon>Gammaproteobacteria</taxon>
        <taxon>Pseudomonadales</taxon>
        <taxon>Pseudomonadaceae</taxon>
        <taxon>Pseudomonas</taxon>
    </lineage>
</organism>
<dbReference type="Proteomes" id="UP001047646">
    <property type="component" value="Chromosome"/>
</dbReference>
<sequence length="136" mass="14297">MTRAALAGALLLALSACADAELLTAATLGGQPVTLAERAGQCVLSRGEQSLALDMQWPCSLSPDRAGQARVEQFNGVPIVLVTHVQPHPTLQGECLKTSRAVRLTQTGLEASTAAPSASCDTGFEDQKLFTGMFQW</sequence>
<gene>
    <name evidence="2" type="ORF">KSS95_01780</name>
</gene>
<reference evidence="2" key="1">
    <citation type="journal article" date="2021" name="Microorganisms">
        <title>The Ever-Expanding Pseudomonas Genus: Description of 43 New Species and Partition of the Pseudomonas putida Group.</title>
        <authorList>
            <person name="Girard L."/>
            <person name="Lood C."/>
            <person name="Hofte M."/>
            <person name="Vandamme P."/>
            <person name="Rokni-Zadeh H."/>
            <person name="van Noort V."/>
            <person name="Lavigne R."/>
            <person name="De Mot R."/>
        </authorList>
    </citation>
    <scope>NUCLEOTIDE SEQUENCE</scope>
    <source>
        <strain evidence="2">COW39</strain>
    </source>
</reference>
<evidence type="ECO:0000256" key="1">
    <source>
        <dbReference type="SAM" id="SignalP"/>
    </source>
</evidence>
<dbReference type="RefSeq" id="WP_217851096.1">
    <property type="nucleotide sequence ID" value="NZ_CP077073.1"/>
</dbReference>
<proteinExistence type="predicted"/>
<evidence type="ECO:0000313" key="3">
    <source>
        <dbReference type="Proteomes" id="UP001047646"/>
    </source>
</evidence>